<evidence type="ECO:0000313" key="5">
    <source>
        <dbReference type="Proteomes" id="UP000196475"/>
    </source>
</evidence>
<protein>
    <recommendedName>
        <fullName evidence="3">SHSP domain-containing protein</fullName>
    </recommendedName>
</protein>
<dbReference type="CDD" id="cd06471">
    <property type="entry name" value="ACD_LpsHSP_like"/>
    <property type="match status" value="1"/>
</dbReference>
<dbReference type="Gene3D" id="2.60.40.790">
    <property type="match status" value="1"/>
</dbReference>
<dbReference type="InterPro" id="IPR031107">
    <property type="entry name" value="Small_HSP"/>
</dbReference>
<dbReference type="PROSITE" id="PS01031">
    <property type="entry name" value="SHSP"/>
    <property type="match status" value="1"/>
</dbReference>
<dbReference type="SUPFAM" id="SSF49764">
    <property type="entry name" value="HSP20-like chaperones"/>
    <property type="match status" value="1"/>
</dbReference>
<name>A0A1Y3PI88_9BACI</name>
<dbReference type="Pfam" id="PF00011">
    <property type="entry name" value="HSP20"/>
    <property type="match status" value="1"/>
</dbReference>
<comment type="similarity">
    <text evidence="1 2">Belongs to the small heat shock protein (HSP20) family.</text>
</comment>
<reference evidence="5" key="1">
    <citation type="submission" date="2016-06" db="EMBL/GenBank/DDBJ databases">
        <authorList>
            <person name="Nascimento L."/>
            <person name="Pereira R.V."/>
            <person name="Martins L.F."/>
            <person name="Quaggio R.B."/>
            <person name="Silva A.M."/>
            <person name="Setubal J.C."/>
        </authorList>
    </citation>
    <scope>NUCLEOTIDE SEQUENCE [LARGE SCALE GENOMIC DNA]</scope>
</reference>
<gene>
    <name evidence="4" type="ORF">BAA01_16840</name>
</gene>
<feature type="domain" description="SHSP" evidence="3">
    <location>
        <begin position="42"/>
        <end position="153"/>
    </location>
</feature>
<sequence>MEGCAVFPMFFNRDTTKSVSRPHDVFDAFMNDFFQQPLFPAWFTGNKTMQVDIRETDREYIVEADLPGVKKEQVNLEFQHDILTIAVEQNEEINLEKEGYIRKERRSGSYKRSFHFEGIDENNITAKFENGVLTIVLPKKDSGQRKRKRIPIQ</sequence>
<comment type="caution">
    <text evidence="4">The sequence shown here is derived from an EMBL/GenBank/DDBJ whole genome shotgun (WGS) entry which is preliminary data.</text>
</comment>
<evidence type="ECO:0000313" key="4">
    <source>
        <dbReference type="EMBL" id="OUM87072.1"/>
    </source>
</evidence>
<dbReference type="InterPro" id="IPR008978">
    <property type="entry name" value="HSP20-like_chaperone"/>
</dbReference>
<dbReference type="Proteomes" id="UP000196475">
    <property type="component" value="Unassembled WGS sequence"/>
</dbReference>
<dbReference type="InterPro" id="IPR002068">
    <property type="entry name" value="A-crystallin/Hsp20_dom"/>
</dbReference>
<evidence type="ECO:0000256" key="2">
    <source>
        <dbReference type="RuleBase" id="RU003616"/>
    </source>
</evidence>
<proteinExistence type="inferred from homology"/>
<dbReference type="PANTHER" id="PTHR11527">
    <property type="entry name" value="HEAT-SHOCK PROTEIN 20 FAMILY MEMBER"/>
    <property type="match status" value="1"/>
</dbReference>
<accession>A0A1Y3PI88</accession>
<dbReference type="EMBL" id="LZRT01000080">
    <property type="protein sequence ID" value="OUM87072.1"/>
    <property type="molecule type" value="Genomic_DNA"/>
</dbReference>
<dbReference type="AlphaFoldDB" id="A0A1Y3PI88"/>
<organism evidence="4 5">
    <name type="scientific">Bacillus thermozeamaize</name>
    <dbReference type="NCBI Taxonomy" id="230954"/>
    <lineage>
        <taxon>Bacteria</taxon>
        <taxon>Bacillati</taxon>
        <taxon>Bacillota</taxon>
        <taxon>Bacilli</taxon>
        <taxon>Bacillales</taxon>
        <taxon>Bacillaceae</taxon>
        <taxon>Bacillus</taxon>
    </lineage>
</organism>
<evidence type="ECO:0000259" key="3">
    <source>
        <dbReference type="PROSITE" id="PS01031"/>
    </source>
</evidence>
<evidence type="ECO:0000256" key="1">
    <source>
        <dbReference type="PROSITE-ProRule" id="PRU00285"/>
    </source>
</evidence>